<dbReference type="InterPro" id="IPR036220">
    <property type="entry name" value="UDP-Glc/GDP-Man_DH_C_sf"/>
</dbReference>
<dbReference type="EC" id="1.1.1.22" evidence="3"/>
<dbReference type="InterPro" id="IPR017476">
    <property type="entry name" value="UDP-Glc/GDP-Man"/>
</dbReference>
<dbReference type="SUPFAM" id="SSF48179">
    <property type="entry name" value="6-phosphogluconate dehydrogenase C-terminal domain-like"/>
    <property type="match status" value="1"/>
</dbReference>
<evidence type="ECO:0000256" key="6">
    <source>
        <dbReference type="ARBA" id="ARBA00047473"/>
    </source>
</evidence>
<dbReference type="PIRSF" id="PIRSF000124">
    <property type="entry name" value="UDPglc_GDPman_dh"/>
    <property type="match status" value="1"/>
</dbReference>
<evidence type="ECO:0000313" key="8">
    <source>
        <dbReference type="EMBL" id="SFV62382.1"/>
    </source>
</evidence>
<evidence type="ECO:0000259" key="7">
    <source>
        <dbReference type="SMART" id="SM00984"/>
    </source>
</evidence>
<dbReference type="NCBIfam" id="TIGR03026">
    <property type="entry name" value="NDP-sugDHase"/>
    <property type="match status" value="1"/>
</dbReference>
<dbReference type="Pfam" id="PF03720">
    <property type="entry name" value="UDPG_MGDP_dh_C"/>
    <property type="match status" value="1"/>
</dbReference>
<dbReference type="SUPFAM" id="SSF52413">
    <property type="entry name" value="UDP-glucose/GDP-mannose dehydrogenase C-terminal domain"/>
    <property type="match status" value="1"/>
</dbReference>
<dbReference type="PROSITE" id="PS51257">
    <property type="entry name" value="PROKAR_LIPOPROTEIN"/>
    <property type="match status" value="1"/>
</dbReference>
<evidence type="ECO:0000256" key="4">
    <source>
        <dbReference type="ARBA" id="ARBA00023002"/>
    </source>
</evidence>
<dbReference type="GO" id="GO:0006065">
    <property type="term" value="P:UDP-glucuronate biosynthetic process"/>
    <property type="evidence" value="ECO:0007669"/>
    <property type="project" value="UniProtKB-UniPathway"/>
</dbReference>
<dbReference type="SMART" id="SM00984">
    <property type="entry name" value="UDPG_MGDP_dh_C"/>
    <property type="match status" value="1"/>
</dbReference>
<evidence type="ECO:0000256" key="1">
    <source>
        <dbReference type="ARBA" id="ARBA00004701"/>
    </source>
</evidence>
<dbReference type="GO" id="GO:0000271">
    <property type="term" value="P:polysaccharide biosynthetic process"/>
    <property type="evidence" value="ECO:0007669"/>
    <property type="project" value="InterPro"/>
</dbReference>
<dbReference type="GO" id="GO:0051287">
    <property type="term" value="F:NAD binding"/>
    <property type="evidence" value="ECO:0007669"/>
    <property type="project" value="InterPro"/>
</dbReference>
<evidence type="ECO:0000256" key="5">
    <source>
        <dbReference type="ARBA" id="ARBA00023027"/>
    </source>
</evidence>
<proteinExistence type="inferred from homology"/>
<dbReference type="Gene3D" id="3.40.50.720">
    <property type="entry name" value="NAD(P)-binding Rossmann-like Domain"/>
    <property type="match status" value="2"/>
</dbReference>
<dbReference type="PANTHER" id="PTHR43750:SF3">
    <property type="entry name" value="UDP-GLUCOSE 6-DEHYDROGENASE TUAD"/>
    <property type="match status" value="1"/>
</dbReference>
<dbReference type="UniPathway" id="UPA00038">
    <property type="reaction ID" value="UER00491"/>
</dbReference>
<dbReference type="PANTHER" id="PTHR43750">
    <property type="entry name" value="UDP-GLUCOSE 6-DEHYDROGENASE TUAD"/>
    <property type="match status" value="1"/>
</dbReference>
<dbReference type="InterPro" id="IPR028357">
    <property type="entry name" value="UDPglc_DH_bac"/>
</dbReference>
<dbReference type="PIRSF" id="PIRSF500134">
    <property type="entry name" value="UDPglc_DH_bac"/>
    <property type="match status" value="1"/>
</dbReference>
<dbReference type="InterPro" id="IPR001732">
    <property type="entry name" value="UDP-Glc/GDP-Man_DH_N"/>
</dbReference>
<comment type="similarity">
    <text evidence="2">Belongs to the UDP-glucose/GDP-mannose dehydrogenase family.</text>
</comment>
<dbReference type="InterPro" id="IPR014026">
    <property type="entry name" value="UDP-Glc/GDP-Man_DH_dimer"/>
</dbReference>
<evidence type="ECO:0000256" key="3">
    <source>
        <dbReference type="ARBA" id="ARBA00012954"/>
    </source>
</evidence>
<dbReference type="FunFam" id="1.20.5.100:FF:000001">
    <property type="entry name" value="UDP-glucose 6-dehydrogenase"/>
    <property type="match status" value="1"/>
</dbReference>
<dbReference type="Pfam" id="PF03721">
    <property type="entry name" value="UDPG_MGDP_dh_N"/>
    <property type="match status" value="1"/>
</dbReference>
<dbReference type="InterPro" id="IPR036291">
    <property type="entry name" value="NAD(P)-bd_dom_sf"/>
</dbReference>
<dbReference type="Pfam" id="PF00984">
    <property type="entry name" value="UDPG_MGDP_dh"/>
    <property type="match status" value="1"/>
</dbReference>
<evidence type="ECO:0000256" key="2">
    <source>
        <dbReference type="ARBA" id="ARBA00006601"/>
    </source>
</evidence>
<keyword evidence="5" id="KW-0520">NAD</keyword>
<dbReference type="SUPFAM" id="SSF51735">
    <property type="entry name" value="NAD(P)-binding Rossmann-fold domains"/>
    <property type="match status" value="1"/>
</dbReference>
<dbReference type="GO" id="GO:0003979">
    <property type="term" value="F:UDP-glucose 6-dehydrogenase activity"/>
    <property type="evidence" value="ECO:0007669"/>
    <property type="project" value="UniProtKB-EC"/>
</dbReference>
<reference evidence="8" key="1">
    <citation type="submission" date="2016-10" db="EMBL/GenBank/DDBJ databases">
        <authorList>
            <person name="de Groot N.N."/>
        </authorList>
    </citation>
    <scope>NUCLEOTIDE SEQUENCE</scope>
</reference>
<dbReference type="EMBL" id="FPHM01000075">
    <property type="protein sequence ID" value="SFV62382.1"/>
    <property type="molecule type" value="Genomic_DNA"/>
</dbReference>
<accession>A0A1W1C9I2</accession>
<dbReference type="Gene3D" id="1.20.5.100">
    <property type="entry name" value="Cytochrome c1, transmembrane anchor, C-terminal"/>
    <property type="match status" value="1"/>
</dbReference>
<organism evidence="8">
    <name type="scientific">hydrothermal vent metagenome</name>
    <dbReference type="NCBI Taxonomy" id="652676"/>
    <lineage>
        <taxon>unclassified sequences</taxon>
        <taxon>metagenomes</taxon>
        <taxon>ecological metagenomes</taxon>
    </lineage>
</organism>
<dbReference type="InterPro" id="IPR014027">
    <property type="entry name" value="UDP-Glc/GDP-Man_DH_C"/>
</dbReference>
<comment type="pathway">
    <text evidence="1">Nucleotide-sugar biosynthesis; UDP-alpha-D-glucuronate biosynthesis; UDP-alpha-D-glucuronate from UDP-alpha-D-glucose: step 1/1.</text>
</comment>
<dbReference type="InterPro" id="IPR008927">
    <property type="entry name" value="6-PGluconate_DH-like_C_sf"/>
</dbReference>
<keyword evidence="4 8" id="KW-0560">Oxidoreductase</keyword>
<protein>
    <recommendedName>
        <fullName evidence="3">UDP-glucose 6-dehydrogenase</fullName>
        <ecNumber evidence="3">1.1.1.22</ecNumber>
    </recommendedName>
</protein>
<feature type="domain" description="UDP-glucose/GDP-mannose dehydrogenase C-terminal" evidence="7">
    <location>
        <begin position="302"/>
        <end position="407"/>
    </location>
</feature>
<gene>
    <name evidence="8" type="ORF">MNB_SV-13-1849</name>
</gene>
<sequence>MKISVIGTGYVGLVSGACFAQMGNTVTCVDIDSNKIQKLEEGIIPIYEPGLEEMVIDNYKSGTLSFTTHAKEAIAKSKIAFIAVGTPMGQDGSADLQYVLSVAKTIGESMEDYLIIVDKSTVPVGTADKVRDTIQKALDIRAVDFKFDVVSNPEFLKEGAAIADFMHELYAPFMKTRDRFIAMDIKSAEMTKYTANAMLATKISFMNEIANICERVGADVNQVRNGIGSDSRIGYSFIYPGCGYGGSCFPKDVQALAKTAKDFGYTPKILDAVEAVNYAQKKVMSNKVIAYFGENLKDKTFAIWGLAFKPETDDMREASSITIISELTKRGAKIVAYDPKAKEEAQNHYLKDNSSVSYADSKYETLKDADALILVTEWQEFRSPDFDEIKKLLKTPIFFDGRNQFNKERMNEIGFEYFQIGV</sequence>
<dbReference type="AlphaFoldDB" id="A0A1W1C9I2"/>
<name>A0A1W1C9I2_9ZZZZ</name>
<comment type="catalytic activity">
    <reaction evidence="6">
        <text>UDP-alpha-D-glucose + 2 NAD(+) + H2O = UDP-alpha-D-glucuronate + 2 NADH + 3 H(+)</text>
        <dbReference type="Rhea" id="RHEA:23596"/>
        <dbReference type="ChEBI" id="CHEBI:15377"/>
        <dbReference type="ChEBI" id="CHEBI:15378"/>
        <dbReference type="ChEBI" id="CHEBI:57540"/>
        <dbReference type="ChEBI" id="CHEBI:57945"/>
        <dbReference type="ChEBI" id="CHEBI:58052"/>
        <dbReference type="ChEBI" id="CHEBI:58885"/>
        <dbReference type="EC" id="1.1.1.22"/>
    </reaction>
</comment>